<feature type="chain" id="PRO_5025443434" description="LicD/FKTN/FKRP nucleotidyltransferase domain-containing protein" evidence="6">
    <location>
        <begin position="22"/>
        <end position="329"/>
    </location>
</feature>
<keyword evidence="6" id="KW-0732">Signal</keyword>
<evidence type="ECO:0000256" key="3">
    <source>
        <dbReference type="ARBA" id="ARBA00022989"/>
    </source>
</evidence>
<evidence type="ECO:0000256" key="4">
    <source>
        <dbReference type="ARBA" id="ARBA00023136"/>
    </source>
</evidence>
<evidence type="ECO:0000256" key="2">
    <source>
        <dbReference type="ARBA" id="ARBA00022692"/>
    </source>
</evidence>
<gene>
    <name evidence="8" type="ORF">CC80DRAFT_234233</name>
</gene>
<feature type="domain" description="LicD/FKTN/FKRP nucleotidyltransferase" evidence="7">
    <location>
        <begin position="92"/>
        <end position="197"/>
    </location>
</feature>
<feature type="domain" description="LicD/FKTN/FKRP nucleotidyltransferase" evidence="7">
    <location>
        <begin position="208"/>
        <end position="245"/>
    </location>
</feature>
<evidence type="ECO:0000313" key="9">
    <source>
        <dbReference type="Proteomes" id="UP000800035"/>
    </source>
</evidence>
<dbReference type="Pfam" id="PF04991">
    <property type="entry name" value="LicD"/>
    <property type="match status" value="2"/>
</dbReference>
<dbReference type="GO" id="GO:0016020">
    <property type="term" value="C:membrane"/>
    <property type="evidence" value="ECO:0007669"/>
    <property type="project" value="UniProtKB-SubCell"/>
</dbReference>
<dbReference type="EMBL" id="ML976981">
    <property type="protein sequence ID" value="KAF1961261.1"/>
    <property type="molecule type" value="Genomic_DNA"/>
</dbReference>
<dbReference type="GO" id="GO:0009100">
    <property type="term" value="P:glycoprotein metabolic process"/>
    <property type="evidence" value="ECO:0007669"/>
    <property type="project" value="UniProtKB-ARBA"/>
</dbReference>
<dbReference type="InterPro" id="IPR007074">
    <property type="entry name" value="LicD/FKTN/FKRP_NTP_transf"/>
</dbReference>
<dbReference type="PANTHER" id="PTHR15407">
    <property type="entry name" value="FUKUTIN-RELATED"/>
    <property type="match status" value="1"/>
</dbReference>
<dbReference type="Proteomes" id="UP000800035">
    <property type="component" value="Unassembled WGS sequence"/>
</dbReference>
<evidence type="ECO:0000256" key="1">
    <source>
        <dbReference type="ARBA" id="ARBA00004167"/>
    </source>
</evidence>
<keyword evidence="4" id="KW-0472">Membrane</keyword>
<keyword evidence="3" id="KW-1133">Transmembrane helix</keyword>
<accession>A0A6A5U8L2</accession>
<feature type="region of interest" description="Disordered" evidence="5">
    <location>
        <begin position="277"/>
        <end position="306"/>
    </location>
</feature>
<evidence type="ECO:0000259" key="7">
    <source>
        <dbReference type="Pfam" id="PF04991"/>
    </source>
</evidence>
<dbReference type="AlphaFoldDB" id="A0A6A5U8L2"/>
<comment type="subcellular location">
    <subcellularLocation>
        <location evidence="1">Membrane</location>
        <topology evidence="1">Single-pass membrane protein</topology>
    </subcellularLocation>
</comment>
<proteinExistence type="predicted"/>
<evidence type="ECO:0000313" key="8">
    <source>
        <dbReference type="EMBL" id="KAF1961261.1"/>
    </source>
</evidence>
<keyword evidence="9" id="KW-1185">Reference proteome</keyword>
<dbReference type="InterPro" id="IPR009644">
    <property type="entry name" value="FKTN/MNN4/W02B3.4-1"/>
</dbReference>
<protein>
    <recommendedName>
        <fullName evidence="7">LicD/FKTN/FKRP nucleotidyltransferase domain-containing protein</fullName>
    </recommendedName>
</protein>
<organism evidence="8 9">
    <name type="scientific">Byssothecium circinans</name>
    <dbReference type="NCBI Taxonomy" id="147558"/>
    <lineage>
        <taxon>Eukaryota</taxon>
        <taxon>Fungi</taxon>
        <taxon>Dikarya</taxon>
        <taxon>Ascomycota</taxon>
        <taxon>Pezizomycotina</taxon>
        <taxon>Dothideomycetes</taxon>
        <taxon>Pleosporomycetidae</taxon>
        <taxon>Pleosporales</taxon>
        <taxon>Massarineae</taxon>
        <taxon>Massarinaceae</taxon>
        <taxon>Byssothecium</taxon>
    </lineage>
</organism>
<evidence type="ECO:0000256" key="5">
    <source>
        <dbReference type="SAM" id="MobiDB-lite"/>
    </source>
</evidence>
<feature type="signal peptide" evidence="6">
    <location>
        <begin position="1"/>
        <end position="21"/>
    </location>
</feature>
<dbReference type="OrthoDB" id="444255at2759"/>
<sequence>MRFSTYVAAVAWAFLLGSTVATPIRREKREDVGAEEKKLTPEEQQRLKYFHEPGDGDVMGHYDARYFRNIVSDEERTETQLHMIRAYLGWFRDHNLDTWIAHGTLLGWWWNGKRLPWDWDLDTQVSGSTLAYMGERYNQTRYKYNPGDGKPEREYLLDINPMIIERERGDGMNVIDARWIDVSNGLFVDITGLSETHPDTNPGEWVCKNYHRYATSDLYPMRETMFEGVVAKVPYSYDKILVQEYEEKALVVTEFQGHVWSPQQKLWEKTPWQIEQDRKEAEKRKQEEEGRRQEEEQRRQDDIVRKMEEEELKKKAAQEEELNNIMMGA</sequence>
<dbReference type="PANTHER" id="PTHR15407:SF28">
    <property type="entry name" value="RIBITOL-5-PHOSPHATE TRANSFERASE FKTN"/>
    <property type="match status" value="1"/>
</dbReference>
<reference evidence="8" key="1">
    <citation type="journal article" date="2020" name="Stud. Mycol.">
        <title>101 Dothideomycetes genomes: a test case for predicting lifestyles and emergence of pathogens.</title>
        <authorList>
            <person name="Haridas S."/>
            <person name="Albert R."/>
            <person name="Binder M."/>
            <person name="Bloem J."/>
            <person name="Labutti K."/>
            <person name="Salamov A."/>
            <person name="Andreopoulos B."/>
            <person name="Baker S."/>
            <person name="Barry K."/>
            <person name="Bills G."/>
            <person name="Bluhm B."/>
            <person name="Cannon C."/>
            <person name="Castanera R."/>
            <person name="Culley D."/>
            <person name="Daum C."/>
            <person name="Ezra D."/>
            <person name="Gonzalez J."/>
            <person name="Henrissat B."/>
            <person name="Kuo A."/>
            <person name="Liang C."/>
            <person name="Lipzen A."/>
            <person name="Lutzoni F."/>
            <person name="Magnuson J."/>
            <person name="Mondo S."/>
            <person name="Nolan M."/>
            <person name="Ohm R."/>
            <person name="Pangilinan J."/>
            <person name="Park H.-J."/>
            <person name="Ramirez L."/>
            <person name="Alfaro M."/>
            <person name="Sun H."/>
            <person name="Tritt A."/>
            <person name="Yoshinaga Y."/>
            <person name="Zwiers L.-H."/>
            <person name="Turgeon B."/>
            <person name="Goodwin S."/>
            <person name="Spatafora J."/>
            <person name="Crous P."/>
            <person name="Grigoriev I."/>
        </authorList>
    </citation>
    <scope>NUCLEOTIDE SEQUENCE</scope>
    <source>
        <strain evidence="8">CBS 675.92</strain>
    </source>
</reference>
<evidence type="ECO:0000256" key="6">
    <source>
        <dbReference type="SAM" id="SignalP"/>
    </source>
</evidence>
<keyword evidence="2" id="KW-0812">Transmembrane</keyword>
<name>A0A6A5U8L2_9PLEO</name>